<name>A0A8K1C609_PYTOL</name>
<sequence>MKETSVGGVSMETVEKWRVPAREEILTRIEELATMLVECTATGSLMDMETLRRTSDAMVYDHEKKHLIHSDETRVIRLNRGGARKYTAVWLVLHTVYELLSQRKTVTQREIYYMHPFFKNQNEADEAILDTGCILRAPRGSLNIVGATKGCFSGCLKLMKEGEWRSYNNGDEHPITQQILQAKPSEIASDACCILVVEKDGIFNRLREDRFVDQLPSIIVTGRGFPDLATREFVSLLSRTLELPVIGLSDCNPFGLSIMLTYKLGSARMPLDTRPFGVDIKWVGLRPSRIEQLDLPPTAFKELSSKDRARAKSLAQSDFVQSHCEYVEEVRMWSESAFSKKVELEALHLLGFGYLSGYVAKSIINHQYI</sequence>
<evidence type="ECO:0000256" key="8">
    <source>
        <dbReference type="ARBA" id="ARBA00023125"/>
    </source>
</evidence>
<dbReference type="GO" id="GO:0000228">
    <property type="term" value="C:nuclear chromosome"/>
    <property type="evidence" value="ECO:0007669"/>
    <property type="project" value="TreeGrafter"/>
</dbReference>
<gene>
    <name evidence="13" type="ORF">Poli38472_006707</name>
</gene>
<keyword evidence="14" id="KW-1185">Reference proteome</keyword>
<dbReference type="GO" id="GO:0005524">
    <property type="term" value="F:ATP binding"/>
    <property type="evidence" value="ECO:0007669"/>
    <property type="project" value="InterPro"/>
</dbReference>
<dbReference type="CDD" id="cd00223">
    <property type="entry name" value="TOPRIM_TopoIIB_SPO"/>
    <property type="match status" value="1"/>
</dbReference>
<organism evidence="13 14">
    <name type="scientific">Pythium oligandrum</name>
    <name type="common">Mycoparasitic fungus</name>
    <dbReference type="NCBI Taxonomy" id="41045"/>
    <lineage>
        <taxon>Eukaryota</taxon>
        <taxon>Sar</taxon>
        <taxon>Stramenopiles</taxon>
        <taxon>Oomycota</taxon>
        <taxon>Peronosporomycetes</taxon>
        <taxon>Pythiales</taxon>
        <taxon>Pythiaceae</taxon>
        <taxon>Pythium</taxon>
    </lineage>
</organism>
<evidence type="ECO:0000313" key="13">
    <source>
        <dbReference type="EMBL" id="TMW56697.1"/>
    </source>
</evidence>
<dbReference type="InterPro" id="IPR036388">
    <property type="entry name" value="WH-like_DNA-bd_sf"/>
</dbReference>
<evidence type="ECO:0000256" key="3">
    <source>
        <dbReference type="ARBA" id="ARBA00006559"/>
    </source>
</evidence>
<dbReference type="GO" id="GO:0042138">
    <property type="term" value="P:meiotic DNA double-strand break formation"/>
    <property type="evidence" value="ECO:0007669"/>
    <property type="project" value="TreeGrafter"/>
</dbReference>
<evidence type="ECO:0000256" key="6">
    <source>
        <dbReference type="ARBA" id="ARBA00022842"/>
    </source>
</evidence>
<dbReference type="GO" id="GO:0003918">
    <property type="term" value="F:DNA topoisomerase type II (double strand cut, ATP-hydrolyzing) activity"/>
    <property type="evidence" value="ECO:0007669"/>
    <property type="project" value="UniProtKB-UniRule"/>
</dbReference>
<feature type="domain" description="Topoisomerase 6 subunit A/Spo11 TOPRIM" evidence="12">
    <location>
        <begin position="194"/>
        <end position="356"/>
    </location>
</feature>
<dbReference type="InterPro" id="IPR002815">
    <property type="entry name" value="Spo11/TopoVI_A"/>
</dbReference>
<evidence type="ECO:0000256" key="10">
    <source>
        <dbReference type="PROSITE-ProRule" id="PRU01385"/>
    </source>
</evidence>
<evidence type="ECO:0000256" key="7">
    <source>
        <dbReference type="ARBA" id="ARBA00023029"/>
    </source>
</evidence>
<keyword evidence="9 10" id="KW-0413">Isomerase</keyword>
<dbReference type="GO" id="GO:0003677">
    <property type="term" value="F:DNA binding"/>
    <property type="evidence" value="ECO:0007669"/>
    <property type="project" value="UniProtKB-UniRule"/>
</dbReference>
<comment type="similarity">
    <text evidence="3 10">Belongs to the TOP6A family.</text>
</comment>
<dbReference type="PRINTS" id="PR01550">
    <property type="entry name" value="TOP6AFAMILY"/>
</dbReference>
<comment type="cofactor">
    <cofactor evidence="2">
        <name>Mg(2+)</name>
        <dbReference type="ChEBI" id="CHEBI:18420"/>
    </cofactor>
</comment>
<evidence type="ECO:0000256" key="2">
    <source>
        <dbReference type="ARBA" id="ARBA00001946"/>
    </source>
</evidence>
<dbReference type="InterPro" id="IPR036078">
    <property type="entry name" value="Spo11/TopoVI_A_sf"/>
</dbReference>
<dbReference type="EC" id="5.6.2.2" evidence="4"/>
<evidence type="ECO:0000256" key="4">
    <source>
        <dbReference type="ARBA" id="ARBA00012895"/>
    </source>
</evidence>
<comment type="catalytic activity">
    <reaction evidence="1 10">
        <text>ATP-dependent breakage, passage and rejoining of double-stranded DNA.</text>
        <dbReference type="EC" id="5.6.2.2"/>
    </reaction>
</comment>
<dbReference type="GO" id="GO:0007131">
    <property type="term" value="P:reciprocal meiotic recombination"/>
    <property type="evidence" value="ECO:0007669"/>
    <property type="project" value="TreeGrafter"/>
</dbReference>
<dbReference type="GO" id="GO:0000706">
    <property type="term" value="P:meiotic DNA double-strand break processing"/>
    <property type="evidence" value="ECO:0007669"/>
    <property type="project" value="TreeGrafter"/>
</dbReference>
<dbReference type="Proteomes" id="UP000794436">
    <property type="component" value="Unassembled WGS sequence"/>
</dbReference>
<proteinExistence type="inferred from homology"/>
<dbReference type="Gene3D" id="1.10.10.10">
    <property type="entry name" value="Winged helix-like DNA-binding domain superfamily/Winged helix DNA-binding domain"/>
    <property type="match status" value="1"/>
</dbReference>
<protein>
    <recommendedName>
        <fullName evidence="4">DNA topoisomerase (ATP-hydrolyzing)</fullName>
        <ecNumber evidence="4">5.6.2.2</ecNumber>
    </recommendedName>
</protein>
<feature type="active site" description="O-(5'-phospho-DNA)-tyrosine intermediate" evidence="10">
    <location>
        <position position="113"/>
    </location>
</feature>
<evidence type="ECO:0000259" key="11">
    <source>
        <dbReference type="Pfam" id="PF04406"/>
    </source>
</evidence>
<evidence type="ECO:0000256" key="9">
    <source>
        <dbReference type="ARBA" id="ARBA00023235"/>
    </source>
</evidence>
<keyword evidence="5" id="KW-0479">Metal-binding</keyword>
<accession>A0A8K1C609</accession>
<keyword evidence="8 10" id="KW-0238">DNA-binding</keyword>
<dbReference type="InterPro" id="IPR013049">
    <property type="entry name" value="Spo11/TopoVI_A_N"/>
</dbReference>
<dbReference type="PANTHER" id="PTHR10848">
    <property type="entry name" value="MEIOTIC RECOMBINATION PROTEIN SPO11"/>
    <property type="match status" value="1"/>
</dbReference>
<dbReference type="GO" id="GO:0046872">
    <property type="term" value="F:metal ion binding"/>
    <property type="evidence" value="ECO:0007669"/>
    <property type="project" value="UniProtKB-KW"/>
</dbReference>
<dbReference type="Gene3D" id="3.40.1360.10">
    <property type="match status" value="1"/>
</dbReference>
<dbReference type="Pfam" id="PF21180">
    <property type="entry name" value="TOP6A-Spo11_Toprim"/>
    <property type="match status" value="1"/>
</dbReference>
<evidence type="ECO:0000256" key="5">
    <source>
        <dbReference type="ARBA" id="ARBA00022723"/>
    </source>
</evidence>
<reference evidence="13" key="1">
    <citation type="submission" date="2019-03" db="EMBL/GenBank/DDBJ databases">
        <title>Long read genome sequence of the mycoparasitic Pythium oligandrum ATCC 38472 isolated from sugarbeet rhizosphere.</title>
        <authorList>
            <person name="Gaulin E."/>
        </authorList>
    </citation>
    <scope>NUCLEOTIDE SEQUENCE</scope>
    <source>
        <strain evidence="13">ATCC 38472_TT</strain>
    </source>
</reference>
<dbReference type="EMBL" id="SPLM01000145">
    <property type="protein sequence ID" value="TMW56697.1"/>
    <property type="molecule type" value="Genomic_DNA"/>
</dbReference>
<evidence type="ECO:0000256" key="1">
    <source>
        <dbReference type="ARBA" id="ARBA00000185"/>
    </source>
</evidence>
<dbReference type="InterPro" id="IPR034136">
    <property type="entry name" value="TOPRIM_Topo6A/Spo11"/>
</dbReference>
<dbReference type="SUPFAM" id="SSF56726">
    <property type="entry name" value="DNA topoisomerase IV, alpha subunit"/>
    <property type="match status" value="1"/>
</dbReference>
<feature type="domain" description="Spo11/DNA topoisomerase VI subunit A N-terminal" evidence="11">
    <location>
        <begin position="84"/>
        <end position="144"/>
    </location>
</feature>
<keyword evidence="7 10" id="KW-0799">Topoisomerase</keyword>
<dbReference type="PROSITE" id="PS52041">
    <property type="entry name" value="TOPO_IIB"/>
    <property type="match status" value="1"/>
</dbReference>
<dbReference type="PANTHER" id="PTHR10848:SF0">
    <property type="entry name" value="MEIOTIC RECOMBINATION PROTEIN SPO11"/>
    <property type="match status" value="1"/>
</dbReference>
<keyword evidence="6" id="KW-0460">Magnesium</keyword>
<evidence type="ECO:0000313" key="14">
    <source>
        <dbReference type="Proteomes" id="UP000794436"/>
    </source>
</evidence>
<dbReference type="OrthoDB" id="5377392at2759"/>
<dbReference type="AlphaFoldDB" id="A0A8K1C609"/>
<comment type="caution">
    <text evidence="13">The sequence shown here is derived from an EMBL/GenBank/DDBJ whole genome shotgun (WGS) entry which is preliminary data.</text>
</comment>
<dbReference type="Pfam" id="PF04406">
    <property type="entry name" value="TP6A_N"/>
    <property type="match status" value="1"/>
</dbReference>
<evidence type="ECO:0000259" key="12">
    <source>
        <dbReference type="Pfam" id="PF21180"/>
    </source>
</evidence>